<evidence type="ECO:0000256" key="1">
    <source>
        <dbReference type="SAM" id="Phobius"/>
    </source>
</evidence>
<protein>
    <submittedName>
        <fullName evidence="2">Uncharacterized protein</fullName>
    </submittedName>
</protein>
<reference evidence="2 3" key="1">
    <citation type="submission" date="2015-04" db="EMBL/GenBank/DDBJ databases">
        <title>Whole genome shotgun sequence of Flavihumibacter petaseus NBRC 106054.</title>
        <authorList>
            <person name="Miyazawa S."/>
            <person name="Hosoyama A."/>
            <person name="Hashimoto M."/>
            <person name="Noguchi M."/>
            <person name="Tsuchikane K."/>
            <person name="Ohji S."/>
            <person name="Yamazoe A."/>
            <person name="Ichikawa N."/>
            <person name="Kimura A."/>
            <person name="Fujita N."/>
        </authorList>
    </citation>
    <scope>NUCLEOTIDE SEQUENCE [LARGE SCALE GENOMIC DNA]</scope>
    <source>
        <strain evidence="2 3">NBRC 106054</strain>
    </source>
</reference>
<organism evidence="2 3">
    <name type="scientific">Flavihumibacter petaseus NBRC 106054</name>
    <dbReference type="NCBI Taxonomy" id="1220578"/>
    <lineage>
        <taxon>Bacteria</taxon>
        <taxon>Pseudomonadati</taxon>
        <taxon>Bacteroidota</taxon>
        <taxon>Chitinophagia</taxon>
        <taxon>Chitinophagales</taxon>
        <taxon>Chitinophagaceae</taxon>
        <taxon>Flavihumibacter</taxon>
    </lineage>
</organism>
<feature type="transmembrane region" description="Helical" evidence="1">
    <location>
        <begin position="79"/>
        <end position="99"/>
    </location>
</feature>
<dbReference type="RefSeq" id="WP_046367788.1">
    <property type="nucleotide sequence ID" value="NZ_BBWV01000001.1"/>
</dbReference>
<dbReference type="EMBL" id="BBWV01000001">
    <property type="protein sequence ID" value="GAO42021.1"/>
    <property type="molecule type" value="Genomic_DNA"/>
</dbReference>
<accession>A0A0E9MX82</accession>
<evidence type="ECO:0000313" key="3">
    <source>
        <dbReference type="Proteomes" id="UP000033121"/>
    </source>
</evidence>
<keyword evidence="1" id="KW-1133">Transmembrane helix</keyword>
<dbReference type="AlphaFoldDB" id="A0A0E9MX82"/>
<keyword evidence="1" id="KW-0812">Transmembrane</keyword>
<sequence length="111" mass="12206">MADNNKSPHILNTSANLLGFCLLVLTSIKISRFNTSTIIDEVTGVASMLFMTSCILSFLSMKNSRERISYRLEHVADLAFLGALMLLFITIALVSFNLFGVNNLHQATAAH</sequence>
<dbReference type="STRING" id="1220578.FPE01S_01_10340"/>
<feature type="transmembrane region" description="Helical" evidence="1">
    <location>
        <begin position="42"/>
        <end position="59"/>
    </location>
</feature>
<name>A0A0E9MX82_9BACT</name>
<dbReference type="Proteomes" id="UP000033121">
    <property type="component" value="Unassembled WGS sequence"/>
</dbReference>
<dbReference type="OrthoDB" id="886692at2"/>
<gene>
    <name evidence="2" type="ORF">FPE01S_01_10340</name>
</gene>
<keyword evidence="1" id="KW-0472">Membrane</keyword>
<feature type="transmembrane region" description="Helical" evidence="1">
    <location>
        <begin position="12"/>
        <end position="30"/>
    </location>
</feature>
<comment type="caution">
    <text evidence="2">The sequence shown here is derived from an EMBL/GenBank/DDBJ whole genome shotgun (WGS) entry which is preliminary data.</text>
</comment>
<keyword evidence="3" id="KW-1185">Reference proteome</keyword>
<evidence type="ECO:0000313" key="2">
    <source>
        <dbReference type="EMBL" id="GAO42021.1"/>
    </source>
</evidence>
<proteinExistence type="predicted"/>